<evidence type="ECO:0000313" key="2">
    <source>
        <dbReference type="EMBL" id="MDF8263666.1"/>
    </source>
</evidence>
<dbReference type="EMBL" id="JAROAV010000020">
    <property type="protein sequence ID" value="MDF8263666.1"/>
    <property type="molecule type" value="Genomic_DNA"/>
</dbReference>
<feature type="transmembrane region" description="Helical" evidence="1">
    <location>
        <begin position="138"/>
        <end position="159"/>
    </location>
</feature>
<reference evidence="2 3" key="1">
    <citation type="submission" date="2023-03" db="EMBL/GenBank/DDBJ databases">
        <title>YIM 133296 draft genome.</title>
        <authorList>
            <person name="Xiong L."/>
        </authorList>
    </citation>
    <scope>NUCLEOTIDE SEQUENCE [LARGE SCALE GENOMIC DNA]</scope>
    <source>
        <strain evidence="2 3">YIM 133296</strain>
    </source>
</reference>
<organism evidence="2 3">
    <name type="scientific">Luteipulveratus flavus</name>
    <dbReference type="NCBI Taxonomy" id="3031728"/>
    <lineage>
        <taxon>Bacteria</taxon>
        <taxon>Bacillati</taxon>
        <taxon>Actinomycetota</taxon>
        <taxon>Actinomycetes</taxon>
        <taxon>Micrococcales</taxon>
        <taxon>Dermacoccaceae</taxon>
        <taxon>Luteipulveratus</taxon>
    </lineage>
</organism>
<keyword evidence="1" id="KW-1133">Transmembrane helix</keyword>
<dbReference type="Proteomes" id="UP001528912">
    <property type="component" value="Unassembled WGS sequence"/>
</dbReference>
<dbReference type="RefSeq" id="WP_277191334.1">
    <property type="nucleotide sequence ID" value="NZ_JAROAV010000020.1"/>
</dbReference>
<proteinExistence type="predicted"/>
<dbReference type="InterPro" id="IPR046491">
    <property type="entry name" value="DUF6584"/>
</dbReference>
<keyword evidence="3" id="KW-1185">Reference proteome</keyword>
<dbReference type="Pfam" id="PF20225">
    <property type="entry name" value="DUF6584"/>
    <property type="match status" value="1"/>
</dbReference>
<sequence>MAIEDTLARAAADIERGDAGLARHRLTSLRAQYPGDFEVRRALRDACRAALDPAQAGRWGFVLEDATAEEIAAYERSRGRHPREMVSQLSWHVDTPTEGPVSQARLDRLHRDLDALPKDERVGVERWSGDPTPGGFDWVALGCVILFAYTLLLLALGAYQFQQILRGWLG</sequence>
<name>A0ABT6C8P9_9MICO</name>
<evidence type="ECO:0000256" key="1">
    <source>
        <dbReference type="SAM" id="Phobius"/>
    </source>
</evidence>
<keyword evidence="1" id="KW-0472">Membrane</keyword>
<keyword evidence="1" id="KW-0812">Transmembrane</keyword>
<protein>
    <recommendedName>
        <fullName evidence="4">DUF1707 domain-containing protein</fullName>
    </recommendedName>
</protein>
<accession>A0ABT6C8P9</accession>
<evidence type="ECO:0008006" key="4">
    <source>
        <dbReference type="Google" id="ProtNLM"/>
    </source>
</evidence>
<evidence type="ECO:0000313" key="3">
    <source>
        <dbReference type="Proteomes" id="UP001528912"/>
    </source>
</evidence>
<comment type="caution">
    <text evidence="2">The sequence shown here is derived from an EMBL/GenBank/DDBJ whole genome shotgun (WGS) entry which is preliminary data.</text>
</comment>
<gene>
    <name evidence="2" type="ORF">P4R38_05345</name>
</gene>